<evidence type="ECO:0000313" key="2">
    <source>
        <dbReference type="Proteomes" id="UP000478052"/>
    </source>
</evidence>
<dbReference type="Proteomes" id="UP000478052">
    <property type="component" value="Unassembled WGS sequence"/>
</dbReference>
<comment type="caution">
    <text evidence="1">The sequence shown here is derived from an EMBL/GenBank/DDBJ whole genome shotgun (WGS) entry which is preliminary data.</text>
</comment>
<gene>
    <name evidence="1" type="ORF">FWK35_00020873</name>
</gene>
<reference evidence="1 2" key="1">
    <citation type="submission" date="2019-08" db="EMBL/GenBank/DDBJ databases">
        <title>Whole genome of Aphis craccivora.</title>
        <authorList>
            <person name="Voronova N.V."/>
            <person name="Shulinski R.S."/>
            <person name="Bandarenka Y.V."/>
            <person name="Zhorov D.G."/>
            <person name="Warner D."/>
        </authorList>
    </citation>
    <scope>NUCLEOTIDE SEQUENCE [LARGE SCALE GENOMIC DNA]</scope>
    <source>
        <strain evidence="1">180601</strain>
        <tissue evidence="1">Whole Body</tissue>
    </source>
</reference>
<dbReference type="AlphaFoldDB" id="A0A6G0YAI3"/>
<accession>A0A6G0YAI3</accession>
<keyword evidence="2" id="KW-1185">Reference proteome</keyword>
<proteinExistence type="predicted"/>
<protein>
    <submittedName>
        <fullName evidence="1">Arginine/serine-rich coiled-coil protein 2-like</fullName>
    </submittedName>
</protein>
<feature type="non-terminal residue" evidence="1">
    <location>
        <position position="1"/>
    </location>
</feature>
<evidence type="ECO:0000313" key="1">
    <source>
        <dbReference type="EMBL" id="KAF0751989.1"/>
    </source>
</evidence>
<sequence>EKKYSLFSLPKDKKISNEWKQAISKINGKPASLASHVCELNFGPNDISRLFYAWNNETVEDVSNII</sequence>
<name>A0A6G0YAI3_APHCR</name>
<organism evidence="1 2">
    <name type="scientific">Aphis craccivora</name>
    <name type="common">Cowpea aphid</name>
    <dbReference type="NCBI Taxonomy" id="307492"/>
    <lineage>
        <taxon>Eukaryota</taxon>
        <taxon>Metazoa</taxon>
        <taxon>Ecdysozoa</taxon>
        <taxon>Arthropoda</taxon>
        <taxon>Hexapoda</taxon>
        <taxon>Insecta</taxon>
        <taxon>Pterygota</taxon>
        <taxon>Neoptera</taxon>
        <taxon>Paraneoptera</taxon>
        <taxon>Hemiptera</taxon>
        <taxon>Sternorrhyncha</taxon>
        <taxon>Aphidomorpha</taxon>
        <taxon>Aphidoidea</taxon>
        <taxon>Aphididae</taxon>
        <taxon>Aphidini</taxon>
        <taxon>Aphis</taxon>
        <taxon>Aphis</taxon>
    </lineage>
</organism>
<dbReference type="EMBL" id="VUJU01005193">
    <property type="protein sequence ID" value="KAF0751989.1"/>
    <property type="molecule type" value="Genomic_DNA"/>
</dbReference>